<dbReference type="EMBL" id="MTYH01000036">
    <property type="protein sequence ID" value="PNP43881.1"/>
    <property type="molecule type" value="Genomic_DNA"/>
</dbReference>
<proteinExistence type="inferred from homology"/>
<evidence type="ECO:0000259" key="9">
    <source>
        <dbReference type="Pfam" id="PF01435"/>
    </source>
</evidence>
<feature type="transmembrane region" description="Helical" evidence="8">
    <location>
        <begin position="252"/>
        <end position="276"/>
    </location>
</feature>
<comment type="caution">
    <text evidence="10">The sequence shown here is derived from an EMBL/GenBank/DDBJ whole genome shotgun (WGS) entry which is preliminary data.</text>
</comment>
<evidence type="ECO:0000313" key="10">
    <source>
        <dbReference type="EMBL" id="PNP43881.1"/>
    </source>
</evidence>
<dbReference type="Pfam" id="PF01435">
    <property type="entry name" value="Peptidase_M48"/>
    <property type="match status" value="1"/>
</dbReference>
<evidence type="ECO:0000313" key="11">
    <source>
        <dbReference type="Proteomes" id="UP000236546"/>
    </source>
</evidence>
<comment type="cofactor">
    <cofactor evidence="6">
        <name>Zn(2+)</name>
        <dbReference type="ChEBI" id="CHEBI:29105"/>
    </cofactor>
    <text evidence="6">Binds 1 zinc ion per subunit.</text>
</comment>
<feature type="compositionally biased region" description="Polar residues" evidence="7">
    <location>
        <begin position="33"/>
        <end position="57"/>
    </location>
</feature>
<comment type="similarity">
    <text evidence="6">Belongs to the peptidase M48 family.</text>
</comment>
<dbReference type="InterPro" id="IPR001915">
    <property type="entry name" value="Peptidase_M48"/>
</dbReference>
<dbReference type="GO" id="GO:0004222">
    <property type="term" value="F:metalloendopeptidase activity"/>
    <property type="evidence" value="ECO:0007669"/>
    <property type="project" value="InterPro"/>
</dbReference>
<name>A0A2K0TEC8_9HYPO</name>
<keyword evidence="8" id="KW-0812">Transmembrane</keyword>
<dbReference type="InterPro" id="IPR051156">
    <property type="entry name" value="Mito/Outer_Membr_Metalloprot"/>
</dbReference>
<evidence type="ECO:0000256" key="7">
    <source>
        <dbReference type="SAM" id="MobiDB-lite"/>
    </source>
</evidence>
<evidence type="ECO:0000256" key="2">
    <source>
        <dbReference type="ARBA" id="ARBA00022723"/>
    </source>
</evidence>
<dbReference type="PANTHER" id="PTHR22726:SF1">
    <property type="entry name" value="METALLOENDOPEPTIDASE OMA1, MITOCHONDRIAL"/>
    <property type="match status" value="1"/>
</dbReference>
<gene>
    <name evidence="10" type="ORF">TGAMA5MH_04164</name>
</gene>
<feature type="region of interest" description="Disordered" evidence="7">
    <location>
        <begin position="33"/>
        <end position="69"/>
    </location>
</feature>
<keyword evidence="5 6" id="KW-0482">Metalloprotease</keyword>
<feature type="transmembrane region" description="Helical" evidence="8">
    <location>
        <begin position="93"/>
        <end position="110"/>
    </location>
</feature>
<evidence type="ECO:0000256" key="1">
    <source>
        <dbReference type="ARBA" id="ARBA00022670"/>
    </source>
</evidence>
<dbReference type="CDD" id="cd07331">
    <property type="entry name" value="M48C_Oma1_like"/>
    <property type="match status" value="1"/>
</dbReference>
<dbReference type="Proteomes" id="UP000236546">
    <property type="component" value="Unassembled WGS sequence"/>
</dbReference>
<evidence type="ECO:0000256" key="5">
    <source>
        <dbReference type="ARBA" id="ARBA00023049"/>
    </source>
</evidence>
<evidence type="ECO:0000256" key="3">
    <source>
        <dbReference type="ARBA" id="ARBA00022801"/>
    </source>
</evidence>
<accession>A0A2K0TEC8</accession>
<feature type="domain" description="Peptidase M48" evidence="9">
    <location>
        <begin position="164"/>
        <end position="349"/>
    </location>
</feature>
<keyword evidence="4 6" id="KW-0862">Zinc</keyword>
<keyword evidence="8" id="KW-0472">Membrane</keyword>
<dbReference type="AlphaFoldDB" id="A0A2K0TEC8"/>
<dbReference type="OrthoDB" id="7464992at2759"/>
<keyword evidence="1 6" id="KW-0645">Protease</keyword>
<dbReference type="GO" id="GO:0006515">
    <property type="term" value="P:protein quality control for misfolded or incompletely synthesized proteins"/>
    <property type="evidence" value="ECO:0007669"/>
    <property type="project" value="TreeGrafter"/>
</dbReference>
<reference evidence="10 11" key="1">
    <citation type="submission" date="2017-02" db="EMBL/GenBank/DDBJ databases">
        <title>Genomes of Trichoderma spp. with biocontrol activity.</title>
        <authorList>
            <person name="Gardiner D."/>
            <person name="Kazan K."/>
            <person name="Vos C."/>
            <person name="Harvey P."/>
        </authorList>
    </citation>
    <scope>NUCLEOTIDE SEQUENCE [LARGE SCALE GENOMIC DNA]</scope>
    <source>
        <strain evidence="10 11">A5MH</strain>
    </source>
</reference>
<keyword evidence="8" id="KW-1133">Transmembrane helix</keyword>
<dbReference type="GO" id="GO:0034982">
    <property type="term" value="P:mitochondrial protein processing"/>
    <property type="evidence" value="ECO:0007669"/>
    <property type="project" value="TreeGrafter"/>
</dbReference>
<evidence type="ECO:0000256" key="6">
    <source>
        <dbReference type="RuleBase" id="RU003983"/>
    </source>
</evidence>
<dbReference type="Gene3D" id="3.30.2010.10">
    <property type="entry name" value="Metalloproteases ('zincins'), catalytic domain"/>
    <property type="match status" value="1"/>
</dbReference>
<organism evidence="10 11">
    <name type="scientific">Trichoderma gamsii</name>
    <dbReference type="NCBI Taxonomy" id="398673"/>
    <lineage>
        <taxon>Eukaryota</taxon>
        <taxon>Fungi</taxon>
        <taxon>Dikarya</taxon>
        <taxon>Ascomycota</taxon>
        <taxon>Pezizomycotina</taxon>
        <taxon>Sordariomycetes</taxon>
        <taxon>Hypocreomycetidae</taxon>
        <taxon>Hypocreales</taxon>
        <taxon>Hypocreaceae</taxon>
        <taxon>Trichoderma</taxon>
    </lineage>
</organism>
<evidence type="ECO:0000256" key="8">
    <source>
        <dbReference type="SAM" id="Phobius"/>
    </source>
</evidence>
<evidence type="ECO:0000256" key="4">
    <source>
        <dbReference type="ARBA" id="ARBA00022833"/>
    </source>
</evidence>
<sequence>MIARHLFRGSGIVRLSDQAPRTAVVPLLASARSNGSKSRGNVSLGSNWRTLSQSVRNNRPYHQDSDERLRSARPLVPNALASKFTNTGTGRNSRTLVVVTVAAAIAFYMYNSQTVPVTGRRRFNFLSDTLVAQAYVRAAEAIVRQVEEQGGHFLSDWDPRTILVKRVMKRLIPVSGMEDLDWEVRVIADSRTANAFVIPGGKVFVHSGILNVCRSEDALAAVLGHEIAHNTASHAAERLSAAWVGNLTAGSLFFLAGALPGLALFGLWNVIGGYYLQDLLFYLPMGRKQESEADYIGLMMMAEACYDPRQAVGFWQRMETIQRLGGNDVPEMLSTHPSNEHRITKIEQWLPEAMKKRMESDCKATSAFADRFREALRKRRSVVIEL</sequence>
<protein>
    <recommendedName>
        <fullName evidence="9">Peptidase M48 domain-containing protein</fullName>
    </recommendedName>
</protein>
<dbReference type="GO" id="GO:0046872">
    <property type="term" value="F:metal ion binding"/>
    <property type="evidence" value="ECO:0007669"/>
    <property type="project" value="UniProtKB-KW"/>
</dbReference>
<keyword evidence="2" id="KW-0479">Metal-binding</keyword>
<dbReference type="GO" id="GO:0005743">
    <property type="term" value="C:mitochondrial inner membrane"/>
    <property type="evidence" value="ECO:0007669"/>
    <property type="project" value="TreeGrafter"/>
</dbReference>
<dbReference type="PANTHER" id="PTHR22726">
    <property type="entry name" value="METALLOENDOPEPTIDASE OMA1"/>
    <property type="match status" value="1"/>
</dbReference>
<keyword evidence="3 6" id="KW-0378">Hydrolase</keyword>